<dbReference type="InterPro" id="IPR050288">
    <property type="entry name" value="Cellulose_deg_GH3"/>
</dbReference>
<feature type="domain" description="Fibronectin type III-like" evidence="4">
    <location>
        <begin position="3"/>
        <end position="66"/>
    </location>
</feature>
<dbReference type="Proteomes" id="UP001153050">
    <property type="component" value="Unassembled WGS sequence"/>
</dbReference>
<comment type="similarity">
    <text evidence="1">Belongs to the glycosyl hydrolase 3 family.</text>
</comment>
<sequence length="187" mass="20997">MAGPEKPRLHRPERELKGFAKVELYPGETRRIEVAISARDLRYFDPAHQRWLLDGGPYRIDVGASSRDIRLSGEVMCEPAQTAARQLTLDSQPFLILDDPVGYEKLHAFFRSRLALDDNGADQLIGYCRMSFVGIHSTIAWFAGETITEGEVREVIDSINEANRSADRRKSRETPLSSQEVGAIVVP</sequence>
<dbReference type="InterPro" id="IPR013783">
    <property type="entry name" value="Ig-like_fold"/>
</dbReference>
<dbReference type="Pfam" id="PF14310">
    <property type="entry name" value="Fn3-like"/>
    <property type="match status" value="1"/>
</dbReference>
<dbReference type="RefSeq" id="WP_367186066.1">
    <property type="nucleotide sequence ID" value="NZ_CAKXZT010000195.1"/>
</dbReference>
<dbReference type="EMBL" id="CAKXZT010000195">
    <property type="protein sequence ID" value="CAH2409666.1"/>
    <property type="molecule type" value="Genomic_DNA"/>
</dbReference>
<dbReference type="Gene3D" id="2.60.40.10">
    <property type="entry name" value="Immunoglobulins"/>
    <property type="match status" value="1"/>
</dbReference>
<organism evidence="5 6">
    <name type="scientific">Mesorhizobium escarrei</name>
    <dbReference type="NCBI Taxonomy" id="666018"/>
    <lineage>
        <taxon>Bacteria</taxon>
        <taxon>Pseudomonadati</taxon>
        <taxon>Pseudomonadota</taxon>
        <taxon>Alphaproteobacteria</taxon>
        <taxon>Hyphomicrobiales</taxon>
        <taxon>Phyllobacteriaceae</taxon>
        <taxon>Mesorhizobium</taxon>
    </lineage>
</organism>
<protein>
    <recommendedName>
        <fullName evidence="4">Fibronectin type III-like domain-containing protein</fullName>
    </recommendedName>
</protein>
<feature type="region of interest" description="Disordered" evidence="3">
    <location>
        <begin position="163"/>
        <end position="187"/>
    </location>
</feature>
<gene>
    <name evidence="5" type="ORF">MES5069_940011</name>
</gene>
<feature type="compositionally biased region" description="Basic and acidic residues" evidence="3">
    <location>
        <begin position="164"/>
        <end position="173"/>
    </location>
</feature>
<keyword evidence="2" id="KW-0378">Hydrolase</keyword>
<reference evidence="5 6" key="1">
    <citation type="submission" date="2022-03" db="EMBL/GenBank/DDBJ databases">
        <authorList>
            <person name="Brunel B."/>
        </authorList>
    </citation>
    <scope>NUCLEOTIDE SEQUENCE [LARGE SCALE GENOMIC DNA]</scope>
    <source>
        <strain evidence="5">STM5069sample</strain>
    </source>
</reference>
<accession>A0ABN8KLH1</accession>
<evidence type="ECO:0000256" key="3">
    <source>
        <dbReference type="SAM" id="MobiDB-lite"/>
    </source>
</evidence>
<dbReference type="InterPro" id="IPR026891">
    <property type="entry name" value="Fn3-like"/>
</dbReference>
<dbReference type="PANTHER" id="PTHR42715">
    <property type="entry name" value="BETA-GLUCOSIDASE"/>
    <property type="match status" value="1"/>
</dbReference>
<name>A0ABN8KLH1_9HYPH</name>
<evidence type="ECO:0000256" key="2">
    <source>
        <dbReference type="ARBA" id="ARBA00022801"/>
    </source>
</evidence>
<evidence type="ECO:0000259" key="4">
    <source>
        <dbReference type="SMART" id="SM01217"/>
    </source>
</evidence>
<evidence type="ECO:0000313" key="5">
    <source>
        <dbReference type="EMBL" id="CAH2409666.1"/>
    </source>
</evidence>
<dbReference type="SMART" id="SM01217">
    <property type="entry name" value="Fn3_like"/>
    <property type="match status" value="1"/>
</dbReference>
<evidence type="ECO:0000256" key="1">
    <source>
        <dbReference type="ARBA" id="ARBA00005336"/>
    </source>
</evidence>
<dbReference type="PANTHER" id="PTHR42715:SF10">
    <property type="entry name" value="BETA-GLUCOSIDASE"/>
    <property type="match status" value="1"/>
</dbReference>
<keyword evidence="6" id="KW-1185">Reference proteome</keyword>
<evidence type="ECO:0000313" key="6">
    <source>
        <dbReference type="Proteomes" id="UP001153050"/>
    </source>
</evidence>
<comment type="caution">
    <text evidence="5">The sequence shown here is derived from an EMBL/GenBank/DDBJ whole genome shotgun (WGS) entry which is preliminary data.</text>
</comment>
<proteinExistence type="inferred from homology"/>